<comment type="similarity">
    <text evidence="1">Belongs to the 'GDSL' lipolytic enzyme family.</text>
</comment>
<reference evidence="3" key="2">
    <citation type="submission" date="2021-04" db="EMBL/GenBank/DDBJ databases">
        <authorList>
            <person name="Gilroy R."/>
        </authorList>
    </citation>
    <scope>NUCLEOTIDE SEQUENCE</scope>
    <source>
        <strain evidence="3">ChiHjej9B8-13557</strain>
    </source>
</reference>
<dbReference type="PANTHER" id="PTHR43695:SF1">
    <property type="entry name" value="RHAMNOGALACTURONAN ACETYLESTERASE"/>
    <property type="match status" value="1"/>
</dbReference>
<dbReference type="InterPro" id="IPR036514">
    <property type="entry name" value="SGNH_hydro_sf"/>
</dbReference>
<reference evidence="3" key="1">
    <citation type="journal article" date="2021" name="PeerJ">
        <title>Extensive microbial diversity within the chicken gut microbiome revealed by metagenomics and culture.</title>
        <authorList>
            <person name="Gilroy R."/>
            <person name="Ravi A."/>
            <person name="Getino M."/>
            <person name="Pursley I."/>
            <person name="Horton D.L."/>
            <person name="Alikhan N.F."/>
            <person name="Baker D."/>
            <person name="Gharbi K."/>
            <person name="Hall N."/>
            <person name="Watson M."/>
            <person name="Adriaenssens E.M."/>
            <person name="Foster-Nyarko E."/>
            <person name="Jarju S."/>
            <person name="Secka A."/>
            <person name="Antonio M."/>
            <person name="Oren A."/>
            <person name="Chaudhuri R.R."/>
            <person name="La Ragione R."/>
            <person name="Hildebrand F."/>
            <person name="Pallen M.J."/>
        </authorList>
    </citation>
    <scope>NUCLEOTIDE SEQUENCE</scope>
    <source>
        <strain evidence="3">ChiHjej9B8-13557</strain>
    </source>
</reference>
<dbReference type="PANTHER" id="PTHR43695">
    <property type="entry name" value="PUTATIVE (AFU_ORTHOLOGUE AFUA_2G17250)-RELATED"/>
    <property type="match status" value="1"/>
</dbReference>
<dbReference type="EMBL" id="DWXX01000014">
    <property type="protein sequence ID" value="HJB58173.1"/>
    <property type="molecule type" value="Genomic_DNA"/>
</dbReference>
<dbReference type="Proteomes" id="UP000824211">
    <property type="component" value="Unassembled WGS sequence"/>
</dbReference>
<evidence type="ECO:0000313" key="4">
    <source>
        <dbReference type="Proteomes" id="UP000824211"/>
    </source>
</evidence>
<evidence type="ECO:0000256" key="2">
    <source>
        <dbReference type="ARBA" id="ARBA00022801"/>
    </source>
</evidence>
<proteinExistence type="inferred from homology"/>
<evidence type="ECO:0000256" key="1">
    <source>
        <dbReference type="ARBA" id="ARBA00008668"/>
    </source>
</evidence>
<dbReference type="InterPro" id="IPR037459">
    <property type="entry name" value="RhgT-like"/>
</dbReference>
<dbReference type="GO" id="GO:0016787">
    <property type="term" value="F:hydrolase activity"/>
    <property type="evidence" value="ECO:0007669"/>
    <property type="project" value="UniProtKB-KW"/>
</dbReference>
<protein>
    <submittedName>
        <fullName evidence="3">GDSL family lipase</fullName>
    </submittedName>
</protein>
<dbReference type="AlphaFoldDB" id="A0A9D2MEK7"/>
<keyword evidence="2" id="KW-0378">Hydrolase</keyword>
<dbReference type="Gene3D" id="3.40.50.1110">
    <property type="entry name" value="SGNH hydrolase"/>
    <property type="match status" value="1"/>
</dbReference>
<sequence>MLLIQFGHNDEKADSPGGYADPAQYAQNLAAYAGEAQAAGALPVLVTPLTRRRFDPDGRLQHSHGPYPEACRRAARSAGAPCIDLTDASRRLVEALGDARSRALYMVLPAGVYPAW</sequence>
<gene>
    <name evidence="3" type="ORF">H9771_00695</name>
</gene>
<name>A0A9D2MEK7_9FIRM</name>
<evidence type="ECO:0000313" key="3">
    <source>
        <dbReference type="EMBL" id="HJB58173.1"/>
    </source>
</evidence>
<organism evidence="3 4">
    <name type="scientific">Candidatus Faecalibacterium faecipullorum</name>
    <dbReference type="NCBI Taxonomy" id="2838578"/>
    <lineage>
        <taxon>Bacteria</taxon>
        <taxon>Bacillati</taxon>
        <taxon>Bacillota</taxon>
        <taxon>Clostridia</taxon>
        <taxon>Eubacteriales</taxon>
        <taxon>Oscillospiraceae</taxon>
        <taxon>Faecalibacterium</taxon>
    </lineage>
</organism>
<comment type="caution">
    <text evidence="3">The sequence shown here is derived from an EMBL/GenBank/DDBJ whole genome shotgun (WGS) entry which is preliminary data.</text>
</comment>
<feature type="non-terminal residue" evidence="3">
    <location>
        <position position="116"/>
    </location>
</feature>
<dbReference type="SUPFAM" id="SSF52266">
    <property type="entry name" value="SGNH hydrolase"/>
    <property type="match status" value="1"/>
</dbReference>
<accession>A0A9D2MEK7</accession>